<dbReference type="GO" id="GO:0046930">
    <property type="term" value="C:pore complex"/>
    <property type="evidence" value="ECO:0007669"/>
    <property type="project" value="UniProtKB-KW"/>
</dbReference>
<evidence type="ECO:0000256" key="12">
    <source>
        <dbReference type="SAM" id="SignalP"/>
    </source>
</evidence>
<proteinExistence type="predicted"/>
<evidence type="ECO:0000313" key="15">
    <source>
        <dbReference type="Proteomes" id="UP000653472"/>
    </source>
</evidence>
<keyword evidence="3" id="KW-0813">Transport</keyword>
<comment type="subcellular location">
    <subcellularLocation>
        <location evidence="1">Cell outer membrane</location>
        <topology evidence="1">Multi-pass membrane protein</topology>
    </subcellularLocation>
</comment>
<organism evidence="14 15">
    <name type="scientific">Solimonas marina</name>
    <dbReference type="NCBI Taxonomy" id="2714601"/>
    <lineage>
        <taxon>Bacteria</taxon>
        <taxon>Pseudomonadati</taxon>
        <taxon>Pseudomonadota</taxon>
        <taxon>Gammaproteobacteria</taxon>
        <taxon>Nevskiales</taxon>
        <taxon>Nevskiaceae</taxon>
        <taxon>Solimonas</taxon>
    </lineage>
</organism>
<feature type="chain" id="PRO_5036917476" evidence="12">
    <location>
        <begin position="34"/>
        <end position="440"/>
    </location>
</feature>
<dbReference type="InterPro" id="IPR050298">
    <property type="entry name" value="Gram-neg_bact_OMP"/>
</dbReference>
<evidence type="ECO:0000256" key="3">
    <source>
        <dbReference type="ARBA" id="ARBA00022448"/>
    </source>
</evidence>
<sequence>MFTFKLAMPQLHWGVCVVAVAAGLAMVTGTAQADDATEAQIRELKATIQALSQKVDALQAQQQAPTPVAQASKPGPVDSLLSALPVGVKIYGQLDSGVERVSNVGDDAKTVFRVPTTSGSMYSNLGFDFRSKGNGWLAAIGKAEMGLYLDTGSSGQGGRLFGRQFYIGVDTPAGSLTFGRQYSMMYGGVSLIAADLLGPNIYGLGSIDAYIPNARADNAIVYRGSFGPLSLGALYSFGRNTVSGSVPQSGVCAGESASSSARCTSWSAMIKYDDTHYGAAFAIDTQKGGSGAVASFFNGTSAIDTGTAGDEDRRMTLNGYVRFGDLKLGSGWLGRKVDTDAADVKQNVYWLQAYYSLTPKWMVDGGIFHILNDLADQHSDMFAGRVTYKIDDQLVTYVTAGYVDNAGNVGYSVSGGGSGTAPALGNNQLGTMVGLRYRFH</sequence>
<keyword evidence="5" id="KW-0812">Transmembrane</keyword>
<accession>A0A970B674</accession>
<keyword evidence="8" id="KW-0626">Porin</keyword>
<dbReference type="GO" id="GO:0006811">
    <property type="term" value="P:monoatomic ion transport"/>
    <property type="evidence" value="ECO:0007669"/>
    <property type="project" value="UniProtKB-KW"/>
</dbReference>
<dbReference type="GO" id="GO:0015288">
    <property type="term" value="F:porin activity"/>
    <property type="evidence" value="ECO:0007669"/>
    <property type="project" value="UniProtKB-KW"/>
</dbReference>
<evidence type="ECO:0000256" key="8">
    <source>
        <dbReference type="ARBA" id="ARBA00023114"/>
    </source>
</evidence>
<evidence type="ECO:0000256" key="9">
    <source>
        <dbReference type="ARBA" id="ARBA00023136"/>
    </source>
</evidence>
<dbReference type="EMBL" id="JAAVXB010000012">
    <property type="protein sequence ID" value="NKF24142.1"/>
    <property type="molecule type" value="Genomic_DNA"/>
</dbReference>
<dbReference type="SUPFAM" id="SSF56935">
    <property type="entry name" value="Porins"/>
    <property type="match status" value="1"/>
</dbReference>
<evidence type="ECO:0000256" key="10">
    <source>
        <dbReference type="ARBA" id="ARBA00023237"/>
    </source>
</evidence>
<keyword evidence="9" id="KW-0472">Membrane</keyword>
<dbReference type="Gene3D" id="2.40.160.10">
    <property type="entry name" value="Porin"/>
    <property type="match status" value="1"/>
</dbReference>
<keyword evidence="15" id="KW-1185">Reference proteome</keyword>
<dbReference type="GO" id="GO:0009279">
    <property type="term" value="C:cell outer membrane"/>
    <property type="evidence" value="ECO:0007669"/>
    <property type="project" value="UniProtKB-SubCell"/>
</dbReference>
<name>A0A970B674_9GAMM</name>
<comment type="caution">
    <text evidence="14">The sequence shown here is derived from an EMBL/GenBank/DDBJ whole genome shotgun (WGS) entry which is preliminary data.</text>
</comment>
<evidence type="ECO:0000256" key="2">
    <source>
        <dbReference type="ARBA" id="ARBA00011233"/>
    </source>
</evidence>
<evidence type="ECO:0000256" key="1">
    <source>
        <dbReference type="ARBA" id="ARBA00004571"/>
    </source>
</evidence>
<comment type="subunit">
    <text evidence="2">Homotrimer.</text>
</comment>
<reference evidence="14" key="1">
    <citation type="submission" date="2020-03" db="EMBL/GenBank/DDBJ databases">
        <title>Solimonas marina sp. nov., isolated from deep seawater of the Pacific Ocean.</title>
        <authorList>
            <person name="Liu X."/>
            <person name="Lai Q."/>
            <person name="Sun F."/>
            <person name="Gai Y."/>
            <person name="Li G."/>
            <person name="Shao Z."/>
        </authorList>
    </citation>
    <scope>NUCLEOTIDE SEQUENCE</scope>
    <source>
        <strain evidence="14">C16B3</strain>
    </source>
</reference>
<keyword evidence="10" id="KW-0998">Cell outer membrane</keyword>
<dbReference type="AlphaFoldDB" id="A0A970B674"/>
<keyword evidence="4" id="KW-1134">Transmembrane beta strand</keyword>
<evidence type="ECO:0000256" key="4">
    <source>
        <dbReference type="ARBA" id="ARBA00022452"/>
    </source>
</evidence>
<dbReference type="Proteomes" id="UP000653472">
    <property type="component" value="Unassembled WGS sequence"/>
</dbReference>
<evidence type="ECO:0000256" key="7">
    <source>
        <dbReference type="ARBA" id="ARBA00023065"/>
    </source>
</evidence>
<evidence type="ECO:0000256" key="6">
    <source>
        <dbReference type="ARBA" id="ARBA00022729"/>
    </source>
</evidence>
<feature type="signal peptide" evidence="12">
    <location>
        <begin position="1"/>
        <end position="33"/>
    </location>
</feature>
<feature type="domain" description="Porin" evidence="13">
    <location>
        <begin position="68"/>
        <end position="407"/>
    </location>
</feature>
<evidence type="ECO:0000313" key="14">
    <source>
        <dbReference type="EMBL" id="NKF24142.1"/>
    </source>
</evidence>
<keyword evidence="7" id="KW-0406">Ion transport</keyword>
<dbReference type="Pfam" id="PF13609">
    <property type="entry name" value="Porin_4"/>
    <property type="match status" value="1"/>
</dbReference>
<keyword evidence="11" id="KW-0175">Coiled coil</keyword>
<dbReference type="InterPro" id="IPR033900">
    <property type="entry name" value="Gram_neg_porin_domain"/>
</dbReference>
<dbReference type="RefSeq" id="WP_168149471.1">
    <property type="nucleotide sequence ID" value="NZ_JAAVXB010000012.1"/>
</dbReference>
<dbReference type="PANTHER" id="PTHR34501">
    <property type="entry name" value="PROTEIN YDDL-RELATED"/>
    <property type="match status" value="1"/>
</dbReference>
<protein>
    <submittedName>
        <fullName evidence="14">Porin</fullName>
    </submittedName>
</protein>
<keyword evidence="6 12" id="KW-0732">Signal</keyword>
<dbReference type="CDD" id="cd00342">
    <property type="entry name" value="gram_neg_porins"/>
    <property type="match status" value="1"/>
</dbReference>
<evidence type="ECO:0000259" key="13">
    <source>
        <dbReference type="Pfam" id="PF13609"/>
    </source>
</evidence>
<feature type="coiled-coil region" evidence="11">
    <location>
        <begin position="34"/>
        <end position="61"/>
    </location>
</feature>
<dbReference type="InterPro" id="IPR023614">
    <property type="entry name" value="Porin_dom_sf"/>
</dbReference>
<evidence type="ECO:0000256" key="5">
    <source>
        <dbReference type="ARBA" id="ARBA00022692"/>
    </source>
</evidence>
<evidence type="ECO:0000256" key="11">
    <source>
        <dbReference type="SAM" id="Coils"/>
    </source>
</evidence>
<gene>
    <name evidence="14" type="ORF">G7Y82_17655</name>
</gene>
<dbReference type="PANTHER" id="PTHR34501:SF9">
    <property type="entry name" value="MAJOR OUTER MEMBRANE PROTEIN P.IA"/>
    <property type="match status" value="1"/>
</dbReference>